<dbReference type="GO" id="GO:0032040">
    <property type="term" value="C:small-subunit processome"/>
    <property type="evidence" value="ECO:0007669"/>
    <property type="project" value="InterPro"/>
</dbReference>
<keyword evidence="9" id="KW-1185">Reference proteome</keyword>
<evidence type="ECO:0000256" key="3">
    <source>
        <dbReference type="ARBA" id="ARBA00022737"/>
    </source>
</evidence>
<organism evidence="7 9">
    <name type="scientific">Smittium megazygosporum</name>
    <dbReference type="NCBI Taxonomy" id="133381"/>
    <lineage>
        <taxon>Eukaryota</taxon>
        <taxon>Fungi</taxon>
        <taxon>Fungi incertae sedis</taxon>
        <taxon>Zoopagomycota</taxon>
        <taxon>Kickxellomycotina</taxon>
        <taxon>Harpellomycetes</taxon>
        <taxon>Harpellales</taxon>
        <taxon>Legeriomycetaceae</taxon>
        <taxon>Smittium</taxon>
    </lineage>
</organism>
<protein>
    <recommendedName>
        <fullName evidence="6">U3 small nucleolar RNA-associated protein 13 C-terminal domain-containing protein</fullName>
    </recommendedName>
</protein>
<dbReference type="Gene3D" id="2.130.10.10">
    <property type="entry name" value="YVTN repeat-like/Quinoprotein amine dehydrogenase"/>
    <property type="match status" value="3"/>
</dbReference>
<dbReference type="GO" id="GO:0000472">
    <property type="term" value="P:endonucleolytic cleavage to generate mature 5'-end of SSU-rRNA from (SSU-rRNA, 5.8S rRNA, LSU-rRNA)"/>
    <property type="evidence" value="ECO:0007669"/>
    <property type="project" value="TreeGrafter"/>
</dbReference>
<dbReference type="InterPro" id="IPR015943">
    <property type="entry name" value="WD40/YVTN_repeat-like_dom_sf"/>
</dbReference>
<dbReference type="SUPFAM" id="SSF50978">
    <property type="entry name" value="WD40 repeat-like"/>
    <property type="match status" value="2"/>
</dbReference>
<feature type="repeat" description="WD" evidence="5">
    <location>
        <begin position="619"/>
        <end position="660"/>
    </location>
</feature>
<dbReference type="GO" id="GO:0030686">
    <property type="term" value="C:90S preribosome"/>
    <property type="evidence" value="ECO:0007669"/>
    <property type="project" value="TreeGrafter"/>
</dbReference>
<dbReference type="CDD" id="cd00200">
    <property type="entry name" value="WD40"/>
    <property type="match status" value="2"/>
</dbReference>
<keyword evidence="3" id="KW-0677">Repeat</keyword>
<dbReference type="GO" id="GO:0034511">
    <property type="term" value="F:U3 snoRNA binding"/>
    <property type="evidence" value="ECO:0007669"/>
    <property type="project" value="TreeGrafter"/>
</dbReference>
<dbReference type="Pfam" id="PF00400">
    <property type="entry name" value="WD40"/>
    <property type="match status" value="10"/>
</dbReference>
<evidence type="ECO:0000259" key="6">
    <source>
        <dbReference type="Pfam" id="PF08625"/>
    </source>
</evidence>
<dbReference type="STRING" id="133381.A0A2T9ZFG5"/>
<feature type="repeat" description="WD" evidence="5">
    <location>
        <begin position="493"/>
        <end position="534"/>
    </location>
</feature>
<dbReference type="InterPro" id="IPR019775">
    <property type="entry name" value="WD40_repeat_CS"/>
</dbReference>
<dbReference type="PRINTS" id="PR00320">
    <property type="entry name" value="GPROTEINBRPT"/>
</dbReference>
<feature type="repeat" description="WD" evidence="5">
    <location>
        <begin position="60"/>
        <end position="101"/>
    </location>
</feature>
<sequence>MSNNNLEIRLKSSFEPALDIESVYTNGKVVLSSDEKFLYTTFSEDIYQLEYGTAKKVSTFPGDSEIVTAFCVAPSQIYLASASRSMQIRIWNLAEKTVFRSFKGHQAPVITMEFDESSTLVASGASDSSIKVWDIKRGYCTHNLRGNKGVITCLKFKSIGNTIYLASGSEDGSIRIYNLNTSKCEAVLSEHVSVVREIAFSKDGSIFISVARDSVINVWNTKSKSLMHTIPVFEAIESVSMYESSSSSNAPSDANNTKIAFIGGERGCLRAFNVLTAKEIHLDIPSSSSEHILTQVILAPTRQELVTVASDQIIEAYSISTQLDSKDDKLSGTNSQNINVNKKWQVVGYNDEVIDVSFLGSDESYLAVAVNSEQLRIYDTSTLTCSLVDAHSDILLSLDVHCSRDLLVTGSKDNTAKVWKFQPNKNGDDTSPIVSLVGTATGHTGSIGAVKFSKDDPCTFMVTGGQDRTIKAWNLNELSESKGNLTLKTRFTIKAHDKDINALAVSPNSKLIASTSQDRTVKLWDATNGALIRTFTGHKRGVWAVEFSPIDTVCATSSADGTIRIWNINDGSCLKTFEGHSGSPLSVKFISSGLQLLSSGSDGLIKLWNIKSNECDLTLDKHDDKVWSIAVKSDESSFVSGSSDSKIIFWRDTTQEQLDKLHEKESENLLMSQALENYLHQKDYKNSIFLALSLDKPYTLTKLFTKTMKLSENNSSSYLGMPEVDKVLSELSKDQLSKLLSYVREWNTNSRFSTIAQAVLRCIFGSYSSEYLLSIPSIRGHITSLIPYTERHLSRIDKLLTDSYILDFALHSLDSYLPPEEDL</sequence>
<feature type="repeat" description="WD" evidence="5">
    <location>
        <begin position="388"/>
        <end position="422"/>
    </location>
</feature>
<dbReference type="GO" id="GO:0000480">
    <property type="term" value="P:endonucleolytic cleavage in 5'-ETS of tricistronic rRNA transcript (SSU-rRNA, 5.8S rRNA, LSU-rRNA)"/>
    <property type="evidence" value="ECO:0007669"/>
    <property type="project" value="TreeGrafter"/>
</dbReference>
<evidence type="ECO:0000256" key="5">
    <source>
        <dbReference type="PROSITE-ProRule" id="PRU00221"/>
    </source>
</evidence>
<reference evidence="7 9" key="1">
    <citation type="journal article" date="2018" name="MBio">
        <title>Comparative Genomics Reveals the Core Gene Toolbox for the Fungus-Insect Symbiosis.</title>
        <authorList>
            <person name="Wang Y."/>
            <person name="Stata M."/>
            <person name="Wang W."/>
            <person name="Stajich J.E."/>
            <person name="White M.M."/>
            <person name="Moncalvo J.M."/>
        </authorList>
    </citation>
    <scope>NUCLEOTIDE SEQUENCE [LARGE SCALE GENOMIC DNA]</scope>
    <source>
        <strain evidence="7 9">SC-DP-2</strain>
    </source>
</reference>
<dbReference type="PROSITE" id="PS50082">
    <property type="entry name" value="WD_REPEATS_2"/>
    <property type="match status" value="10"/>
</dbReference>
<dbReference type="PANTHER" id="PTHR19854:SF15">
    <property type="entry name" value="TRANSDUCIN BETA-LIKE PROTEIN 3"/>
    <property type="match status" value="1"/>
</dbReference>
<feature type="repeat" description="WD" evidence="5">
    <location>
        <begin position="577"/>
        <end position="618"/>
    </location>
</feature>
<evidence type="ECO:0000256" key="4">
    <source>
        <dbReference type="ARBA" id="ARBA00023242"/>
    </source>
</evidence>
<evidence type="ECO:0000256" key="2">
    <source>
        <dbReference type="ARBA" id="ARBA00022574"/>
    </source>
</evidence>
<dbReference type="PANTHER" id="PTHR19854">
    <property type="entry name" value="TRANSDUCIN BETA-LIKE 3"/>
    <property type="match status" value="1"/>
</dbReference>
<dbReference type="SMART" id="SM00320">
    <property type="entry name" value="WD40"/>
    <property type="match status" value="11"/>
</dbReference>
<dbReference type="PROSITE" id="PS50294">
    <property type="entry name" value="WD_REPEATS_REGION"/>
    <property type="match status" value="8"/>
</dbReference>
<name>A0A2T9ZFG5_9FUNG</name>
<dbReference type="AlphaFoldDB" id="A0A2T9ZFG5"/>
<evidence type="ECO:0000313" key="8">
    <source>
        <dbReference type="EMBL" id="PVV03310.1"/>
    </source>
</evidence>
<dbReference type="EMBL" id="MBFS01000249">
    <property type="protein sequence ID" value="PVV03309.1"/>
    <property type="molecule type" value="Genomic_DNA"/>
</dbReference>
<evidence type="ECO:0000313" key="7">
    <source>
        <dbReference type="EMBL" id="PVV03309.1"/>
    </source>
</evidence>
<feature type="repeat" description="WD" evidence="5">
    <location>
        <begin position="144"/>
        <end position="187"/>
    </location>
</feature>
<evidence type="ECO:0000313" key="9">
    <source>
        <dbReference type="Proteomes" id="UP000245609"/>
    </source>
</evidence>
<dbReference type="InterPro" id="IPR001680">
    <property type="entry name" value="WD40_rpt"/>
</dbReference>
<comment type="subcellular location">
    <subcellularLocation>
        <location evidence="1">Nucleus</location>
        <location evidence="1">Nucleolus</location>
    </subcellularLocation>
</comment>
<keyword evidence="2 5" id="KW-0853">WD repeat</keyword>
<feature type="repeat" description="WD" evidence="5">
    <location>
        <begin position="535"/>
        <end position="576"/>
    </location>
</feature>
<gene>
    <name evidence="7" type="ORF">BB560_002222</name>
    <name evidence="8" type="ORF">BB560_002223</name>
</gene>
<dbReference type="InterPro" id="IPR036322">
    <property type="entry name" value="WD40_repeat_dom_sf"/>
</dbReference>
<dbReference type="PROSITE" id="PS00678">
    <property type="entry name" value="WD_REPEATS_1"/>
    <property type="match status" value="5"/>
</dbReference>
<feature type="repeat" description="WD" evidence="5">
    <location>
        <begin position="188"/>
        <end position="229"/>
    </location>
</feature>
<keyword evidence="4" id="KW-0539">Nucleus</keyword>
<dbReference type="Pfam" id="PF08625">
    <property type="entry name" value="Utp13"/>
    <property type="match status" value="1"/>
</dbReference>
<proteinExistence type="predicted"/>
<dbReference type="InterPro" id="IPR020472">
    <property type="entry name" value="WD40_PAC1"/>
</dbReference>
<dbReference type="OrthoDB" id="5414888at2759"/>
<feature type="domain" description="U3 small nucleolar RNA-associated protein 13 C-terminal" evidence="6">
    <location>
        <begin position="673"/>
        <end position="812"/>
    </location>
</feature>
<accession>A0A2T9ZFG5</accession>
<feature type="repeat" description="WD" evidence="5">
    <location>
        <begin position="102"/>
        <end position="143"/>
    </location>
</feature>
<comment type="caution">
    <text evidence="7">The sequence shown here is derived from an EMBL/GenBank/DDBJ whole genome shotgun (WGS) entry which is preliminary data.</text>
</comment>
<evidence type="ECO:0000256" key="1">
    <source>
        <dbReference type="ARBA" id="ARBA00004604"/>
    </source>
</evidence>
<dbReference type="InterPro" id="IPR013934">
    <property type="entry name" value="Utp13_C"/>
</dbReference>
<dbReference type="Proteomes" id="UP000245609">
    <property type="component" value="Unassembled WGS sequence"/>
</dbReference>
<feature type="repeat" description="WD" evidence="5">
    <location>
        <begin position="440"/>
        <end position="483"/>
    </location>
</feature>
<dbReference type="EMBL" id="MBFS01000249">
    <property type="protein sequence ID" value="PVV03310.1"/>
    <property type="molecule type" value="Genomic_DNA"/>
</dbReference>